<proteinExistence type="inferred from homology"/>
<reference evidence="3 4" key="1">
    <citation type="submission" date="2011-11" db="EMBL/GenBank/DDBJ databases">
        <title>Whole genome shotgun sequence of Gordonia araii NBRC 100433.</title>
        <authorList>
            <person name="Yoshida Y."/>
            <person name="Hosoyama A."/>
            <person name="Tsuchikane K."/>
            <person name="Katsumata H."/>
            <person name="Yamazaki S."/>
            <person name="Fujita N."/>
        </authorList>
    </citation>
    <scope>NUCLEOTIDE SEQUENCE [LARGE SCALE GENOMIC DNA]</scope>
    <source>
        <strain evidence="3 4">NBRC 100433</strain>
    </source>
</reference>
<dbReference type="Pfam" id="PF01337">
    <property type="entry name" value="Barstar"/>
    <property type="match status" value="1"/>
</dbReference>
<dbReference type="AlphaFoldDB" id="G7GXZ1"/>
<dbReference type="STRING" id="1073574.GOARA_012_00160"/>
<evidence type="ECO:0000259" key="2">
    <source>
        <dbReference type="Pfam" id="PF01337"/>
    </source>
</evidence>
<evidence type="ECO:0000256" key="1">
    <source>
        <dbReference type="ARBA" id="ARBA00006845"/>
    </source>
</evidence>
<accession>G7GXZ1</accession>
<gene>
    <name evidence="3" type="ORF">GOARA_012_00160</name>
</gene>
<name>G7GXZ1_9ACTN</name>
<protein>
    <recommendedName>
        <fullName evidence="2">Barstar (barnase inhibitor) domain-containing protein</fullName>
    </recommendedName>
</protein>
<comment type="caution">
    <text evidence="3">The sequence shown here is derived from an EMBL/GenBank/DDBJ whole genome shotgun (WGS) entry which is preliminary data.</text>
</comment>
<dbReference type="InterPro" id="IPR035905">
    <property type="entry name" value="Barstar-like_sf"/>
</dbReference>
<sequence length="159" mass="17070">MSTADTSVDVFLDATAAGGPAIALRAVPAKSRVPRTDLPGVLVRRIDARDARTLAGLYRCMAKAWDFPAHFGANKDAFDDVMRDLPETGRGYLTEITHPAVLLEDSPDDLAWFAGSIAFYADEYAPDRQFGVLLLARRSEEAATGRVWSAAGADVVTVG</sequence>
<dbReference type="SUPFAM" id="SSF52038">
    <property type="entry name" value="Barstar-related"/>
    <property type="match status" value="1"/>
</dbReference>
<feature type="domain" description="Barstar (barnase inhibitor)" evidence="2">
    <location>
        <begin position="43"/>
        <end position="124"/>
    </location>
</feature>
<dbReference type="OrthoDB" id="5184890at2"/>
<organism evidence="3 4">
    <name type="scientific">Gordonia araii NBRC 100433</name>
    <dbReference type="NCBI Taxonomy" id="1073574"/>
    <lineage>
        <taxon>Bacteria</taxon>
        <taxon>Bacillati</taxon>
        <taxon>Actinomycetota</taxon>
        <taxon>Actinomycetes</taxon>
        <taxon>Mycobacteriales</taxon>
        <taxon>Gordoniaceae</taxon>
        <taxon>Gordonia</taxon>
    </lineage>
</organism>
<evidence type="ECO:0000313" key="3">
    <source>
        <dbReference type="EMBL" id="GAB08466.1"/>
    </source>
</evidence>
<keyword evidence="4" id="KW-1185">Reference proteome</keyword>
<dbReference type="Proteomes" id="UP000035088">
    <property type="component" value="Unassembled WGS sequence"/>
</dbReference>
<dbReference type="Gene3D" id="3.30.370.10">
    <property type="entry name" value="Barstar-like"/>
    <property type="match status" value="1"/>
</dbReference>
<dbReference type="RefSeq" id="WP_007320543.1">
    <property type="nucleotide sequence ID" value="NZ_BAEE01000012.1"/>
</dbReference>
<dbReference type="InterPro" id="IPR000468">
    <property type="entry name" value="Barstar"/>
</dbReference>
<comment type="similarity">
    <text evidence="1">Belongs to the barstar family.</text>
</comment>
<evidence type="ECO:0000313" key="4">
    <source>
        <dbReference type="Proteomes" id="UP000035088"/>
    </source>
</evidence>
<dbReference type="EMBL" id="BAEE01000012">
    <property type="protein sequence ID" value="GAB08466.1"/>
    <property type="molecule type" value="Genomic_DNA"/>
</dbReference>